<proteinExistence type="inferred from homology"/>
<dbReference type="InterPro" id="IPR003439">
    <property type="entry name" value="ABC_transporter-like_ATP-bd"/>
</dbReference>
<evidence type="ECO:0000256" key="5">
    <source>
        <dbReference type="ARBA" id="ARBA00022970"/>
    </source>
</evidence>
<dbReference type="Proteomes" id="UP001596074">
    <property type="component" value="Unassembled WGS sequence"/>
</dbReference>
<name>A0ABW1A1R1_9ACTN</name>
<keyword evidence="8" id="KW-1185">Reference proteome</keyword>
<gene>
    <name evidence="7" type="ORF">ACFPZN_22890</name>
</gene>
<protein>
    <submittedName>
        <fullName evidence="7">ABC transporter ATP-binding protein</fullName>
    </submittedName>
</protein>
<keyword evidence="3" id="KW-0547">Nucleotide-binding</keyword>
<dbReference type="InterPro" id="IPR017871">
    <property type="entry name" value="ABC_transporter-like_CS"/>
</dbReference>
<evidence type="ECO:0000256" key="2">
    <source>
        <dbReference type="ARBA" id="ARBA00022448"/>
    </source>
</evidence>
<evidence type="ECO:0000313" key="8">
    <source>
        <dbReference type="Proteomes" id="UP001596074"/>
    </source>
</evidence>
<dbReference type="Pfam" id="PF00005">
    <property type="entry name" value="ABC_tran"/>
    <property type="match status" value="1"/>
</dbReference>
<feature type="domain" description="ABC transporter" evidence="6">
    <location>
        <begin position="8"/>
        <end position="239"/>
    </location>
</feature>
<dbReference type="CDD" id="cd03224">
    <property type="entry name" value="ABC_TM1139_LivF_branched"/>
    <property type="match status" value="1"/>
</dbReference>
<dbReference type="PROSITE" id="PS00211">
    <property type="entry name" value="ABC_TRANSPORTER_1"/>
    <property type="match status" value="1"/>
</dbReference>
<dbReference type="PANTHER" id="PTHR43820:SF4">
    <property type="entry name" value="HIGH-AFFINITY BRANCHED-CHAIN AMINO ACID TRANSPORT ATP-BINDING PROTEIN LIVF"/>
    <property type="match status" value="1"/>
</dbReference>
<comment type="similarity">
    <text evidence="1">Belongs to the ABC transporter superfamily.</text>
</comment>
<dbReference type="InterPro" id="IPR003593">
    <property type="entry name" value="AAA+_ATPase"/>
</dbReference>
<organism evidence="7 8">
    <name type="scientific">Actinomadura rugatobispora</name>
    <dbReference type="NCBI Taxonomy" id="1994"/>
    <lineage>
        <taxon>Bacteria</taxon>
        <taxon>Bacillati</taxon>
        <taxon>Actinomycetota</taxon>
        <taxon>Actinomycetes</taxon>
        <taxon>Streptosporangiales</taxon>
        <taxon>Thermomonosporaceae</taxon>
        <taxon>Actinomadura</taxon>
    </lineage>
</organism>
<evidence type="ECO:0000256" key="3">
    <source>
        <dbReference type="ARBA" id="ARBA00022741"/>
    </source>
</evidence>
<keyword evidence="2" id="KW-0813">Transport</keyword>
<reference evidence="8" key="1">
    <citation type="journal article" date="2019" name="Int. J. Syst. Evol. Microbiol.">
        <title>The Global Catalogue of Microorganisms (GCM) 10K type strain sequencing project: providing services to taxonomists for standard genome sequencing and annotation.</title>
        <authorList>
            <consortium name="The Broad Institute Genomics Platform"/>
            <consortium name="The Broad Institute Genome Sequencing Center for Infectious Disease"/>
            <person name="Wu L."/>
            <person name="Ma J."/>
        </authorList>
    </citation>
    <scope>NUCLEOTIDE SEQUENCE [LARGE SCALE GENOMIC DNA]</scope>
    <source>
        <strain evidence="8">KCTC 42087</strain>
    </source>
</reference>
<evidence type="ECO:0000313" key="7">
    <source>
        <dbReference type="EMBL" id="MFC5748473.1"/>
    </source>
</evidence>
<comment type="caution">
    <text evidence="7">The sequence shown here is derived from an EMBL/GenBank/DDBJ whole genome shotgun (WGS) entry which is preliminary data.</text>
</comment>
<keyword evidence="4 7" id="KW-0067">ATP-binding</keyword>
<dbReference type="RefSeq" id="WP_378284139.1">
    <property type="nucleotide sequence ID" value="NZ_JBHSON010000032.1"/>
</dbReference>
<dbReference type="InterPro" id="IPR027417">
    <property type="entry name" value="P-loop_NTPase"/>
</dbReference>
<dbReference type="PROSITE" id="PS50893">
    <property type="entry name" value="ABC_TRANSPORTER_2"/>
    <property type="match status" value="1"/>
</dbReference>
<dbReference type="GO" id="GO:0005524">
    <property type="term" value="F:ATP binding"/>
    <property type="evidence" value="ECO:0007669"/>
    <property type="project" value="UniProtKB-KW"/>
</dbReference>
<keyword evidence="5" id="KW-0029">Amino-acid transport</keyword>
<accession>A0ABW1A1R1</accession>
<dbReference type="PANTHER" id="PTHR43820">
    <property type="entry name" value="HIGH-AFFINITY BRANCHED-CHAIN AMINO ACID TRANSPORT ATP-BINDING PROTEIN LIVF"/>
    <property type="match status" value="1"/>
</dbReference>
<evidence type="ECO:0000256" key="4">
    <source>
        <dbReference type="ARBA" id="ARBA00022840"/>
    </source>
</evidence>
<dbReference type="Gene3D" id="3.40.50.300">
    <property type="entry name" value="P-loop containing nucleotide triphosphate hydrolases"/>
    <property type="match status" value="1"/>
</dbReference>
<dbReference type="EMBL" id="JBHSON010000032">
    <property type="protein sequence ID" value="MFC5748473.1"/>
    <property type="molecule type" value="Genomic_DNA"/>
</dbReference>
<evidence type="ECO:0000256" key="1">
    <source>
        <dbReference type="ARBA" id="ARBA00005417"/>
    </source>
</evidence>
<evidence type="ECO:0000259" key="6">
    <source>
        <dbReference type="PROSITE" id="PS50893"/>
    </source>
</evidence>
<sequence length="247" mass="26004">MADDTIRLQITELVVRYGGVTAVDGIGLTARSGRVHVVLGSNGAGKSSAMLATCGSVRPAGGRVLLDGKDVTGRPAWRIARAGMVLVPEGRRIVAPLSVEENLLLGGYPNRSAAHRARTLAEVYEMFPVLATRRSSPGGLLSGGEQQMLAFGRALMADPRVILLDEPSMGLAPIMVDTVMDAVRRIADRGIAVAMVEQNATALEIADEASVLERSRVVLSGPAADLKADPRLERAFLGLSGRGRDDA</sequence>
<dbReference type="SUPFAM" id="SSF52540">
    <property type="entry name" value="P-loop containing nucleoside triphosphate hydrolases"/>
    <property type="match status" value="1"/>
</dbReference>
<dbReference type="InterPro" id="IPR052156">
    <property type="entry name" value="BCAA_Transport_ATP-bd_LivF"/>
</dbReference>
<dbReference type="SMART" id="SM00382">
    <property type="entry name" value="AAA"/>
    <property type="match status" value="1"/>
</dbReference>